<dbReference type="EMBL" id="BKCJ010576259">
    <property type="protein sequence ID" value="GFB21063.1"/>
    <property type="molecule type" value="Genomic_DNA"/>
</dbReference>
<organism evidence="1">
    <name type="scientific">Tanacetum cinerariifolium</name>
    <name type="common">Dalmatian daisy</name>
    <name type="synonym">Chrysanthemum cinerariifolium</name>
    <dbReference type="NCBI Taxonomy" id="118510"/>
    <lineage>
        <taxon>Eukaryota</taxon>
        <taxon>Viridiplantae</taxon>
        <taxon>Streptophyta</taxon>
        <taxon>Embryophyta</taxon>
        <taxon>Tracheophyta</taxon>
        <taxon>Spermatophyta</taxon>
        <taxon>Magnoliopsida</taxon>
        <taxon>eudicotyledons</taxon>
        <taxon>Gunneridae</taxon>
        <taxon>Pentapetalae</taxon>
        <taxon>asterids</taxon>
        <taxon>campanulids</taxon>
        <taxon>Asterales</taxon>
        <taxon>Asteraceae</taxon>
        <taxon>Asteroideae</taxon>
        <taxon>Anthemideae</taxon>
        <taxon>Anthemidinae</taxon>
        <taxon>Tanacetum</taxon>
    </lineage>
</organism>
<comment type="caution">
    <text evidence="1">The sequence shown here is derived from an EMBL/GenBank/DDBJ whole genome shotgun (WGS) entry which is preliminary data.</text>
</comment>
<gene>
    <name evidence="1" type="ORF">Tci_693034</name>
</gene>
<feature type="non-terminal residue" evidence="1">
    <location>
        <position position="70"/>
    </location>
</feature>
<reference evidence="1" key="1">
    <citation type="journal article" date="2019" name="Sci. Rep.">
        <title>Draft genome of Tanacetum cinerariifolium, the natural source of mosquito coil.</title>
        <authorList>
            <person name="Yamashiro T."/>
            <person name="Shiraishi A."/>
            <person name="Satake H."/>
            <person name="Nakayama K."/>
        </authorList>
    </citation>
    <scope>NUCLEOTIDE SEQUENCE</scope>
</reference>
<accession>A0A699L7P7</accession>
<proteinExistence type="predicted"/>
<sequence length="70" mass="7810">MKIIGDMVEKDRASSGSNVLDALKSRYCCLSEPLASSSRPNNDNGRRNYLTPLFVFGKREVDDDDDTLPD</sequence>
<dbReference type="AlphaFoldDB" id="A0A699L7P7"/>
<protein>
    <submittedName>
        <fullName evidence="1">NIN-like protein</fullName>
    </submittedName>
</protein>
<evidence type="ECO:0000313" key="1">
    <source>
        <dbReference type="EMBL" id="GFB21063.1"/>
    </source>
</evidence>
<name>A0A699L7P7_TANCI</name>